<dbReference type="GO" id="GO:0005829">
    <property type="term" value="C:cytosol"/>
    <property type="evidence" value="ECO:0007669"/>
    <property type="project" value="TreeGrafter"/>
</dbReference>
<name>A0A9P6J8Q0_9FUNG</name>
<dbReference type="SUPFAM" id="SSF55008">
    <property type="entry name" value="HMA, heavy metal-associated domain"/>
    <property type="match status" value="1"/>
</dbReference>
<dbReference type="Proteomes" id="UP000749646">
    <property type="component" value="Unassembled WGS sequence"/>
</dbReference>
<dbReference type="InterPro" id="IPR036163">
    <property type="entry name" value="HMA_dom_sf"/>
</dbReference>
<evidence type="ECO:0000256" key="6">
    <source>
        <dbReference type="ARBA" id="ARBA00023186"/>
    </source>
</evidence>
<comment type="caution">
    <text evidence="9">The sequence shown here is derived from an EMBL/GenBank/DDBJ whole genome shotgun (WGS) entry which is preliminary data.</text>
</comment>
<dbReference type="InterPro" id="IPR006121">
    <property type="entry name" value="HMA_dom"/>
</dbReference>
<dbReference type="PROSITE" id="PS50846">
    <property type="entry name" value="HMA_2"/>
    <property type="match status" value="1"/>
</dbReference>
<keyword evidence="5" id="KW-0406">Ion transport</keyword>
<evidence type="ECO:0000313" key="10">
    <source>
        <dbReference type="Proteomes" id="UP000749646"/>
    </source>
</evidence>
<organism evidence="9 10">
    <name type="scientific">Modicella reniformis</name>
    <dbReference type="NCBI Taxonomy" id="1440133"/>
    <lineage>
        <taxon>Eukaryota</taxon>
        <taxon>Fungi</taxon>
        <taxon>Fungi incertae sedis</taxon>
        <taxon>Mucoromycota</taxon>
        <taxon>Mortierellomycotina</taxon>
        <taxon>Mortierellomycetes</taxon>
        <taxon>Mortierellales</taxon>
        <taxon>Mortierellaceae</taxon>
        <taxon>Modicella</taxon>
    </lineage>
</organism>
<evidence type="ECO:0000259" key="8">
    <source>
        <dbReference type="PROSITE" id="PS50846"/>
    </source>
</evidence>
<feature type="domain" description="HMA" evidence="8">
    <location>
        <begin position="1"/>
        <end position="65"/>
    </location>
</feature>
<dbReference type="GO" id="GO:0016531">
    <property type="term" value="F:copper chaperone activity"/>
    <property type="evidence" value="ECO:0007669"/>
    <property type="project" value="TreeGrafter"/>
</dbReference>
<dbReference type="GO" id="GO:0046872">
    <property type="term" value="F:metal ion binding"/>
    <property type="evidence" value="ECO:0007669"/>
    <property type="project" value="UniProtKB-KW"/>
</dbReference>
<evidence type="ECO:0000256" key="5">
    <source>
        <dbReference type="ARBA" id="ARBA00023065"/>
    </source>
</evidence>
<comment type="similarity">
    <text evidence="7">Belongs to the ATX1 family.</text>
</comment>
<keyword evidence="6" id="KW-0143">Chaperone</keyword>
<keyword evidence="2" id="KW-0479">Metal-binding</keyword>
<evidence type="ECO:0000256" key="3">
    <source>
        <dbReference type="ARBA" id="ARBA00022796"/>
    </source>
</evidence>
<accession>A0A9P6J8Q0</accession>
<keyword evidence="1" id="KW-0813">Transport</keyword>
<evidence type="ECO:0000256" key="2">
    <source>
        <dbReference type="ARBA" id="ARBA00022723"/>
    </source>
</evidence>
<dbReference type="Pfam" id="PF00403">
    <property type="entry name" value="HMA"/>
    <property type="match status" value="1"/>
</dbReference>
<protein>
    <submittedName>
        <fullName evidence="9">ATX1 antioxidant protein 1</fullName>
    </submittedName>
</protein>
<dbReference type="Gene3D" id="3.30.70.100">
    <property type="match status" value="1"/>
</dbReference>
<dbReference type="OrthoDB" id="689350at2759"/>
<gene>
    <name evidence="9" type="primary">ATOX1</name>
    <name evidence="9" type="ORF">BGZ65_005440</name>
</gene>
<dbReference type="PANTHER" id="PTHR46365">
    <property type="entry name" value="COPPER TRANSPORT PROTEIN ATOX1"/>
    <property type="match status" value="1"/>
</dbReference>
<keyword evidence="4" id="KW-0186">Copper</keyword>
<dbReference type="AlphaFoldDB" id="A0A9P6J8Q0"/>
<dbReference type="PANTHER" id="PTHR46365:SF1">
    <property type="entry name" value="COPPER TRANSPORT PROTEIN ATOX1"/>
    <property type="match status" value="1"/>
</dbReference>
<sequence length="69" mass="7507">MSQYKFDVVMSCSGCSGAITRTLSKQDGIEKFEVSLENQKVIVESSTLTEDDIMAAIRKTGKSVKVASE</sequence>
<dbReference type="EMBL" id="JAAAHW010006316">
    <property type="protein sequence ID" value="KAF9963171.1"/>
    <property type="molecule type" value="Genomic_DNA"/>
</dbReference>
<dbReference type="CDD" id="cd00371">
    <property type="entry name" value="HMA"/>
    <property type="match status" value="1"/>
</dbReference>
<dbReference type="FunFam" id="3.30.70.100:FF:000008">
    <property type="entry name" value="Copper transport protein ATOX1"/>
    <property type="match status" value="1"/>
</dbReference>
<keyword evidence="3" id="KW-0187">Copper transport</keyword>
<evidence type="ECO:0000256" key="7">
    <source>
        <dbReference type="ARBA" id="ARBA00038171"/>
    </source>
</evidence>
<proteinExistence type="inferred from homology"/>
<reference evidence="9" key="1">
    <citation type="journal article" date="2020" name="Fungal Divers.">
        <title>Resolving the Mortierellaceae phylogeny through synthesis of multi-gene phylogenetics and phylogenomics.</title>
        <authorList>
            <person name="Vandepol N."/>
            <person name="Liber J."/>
            <person name="Desiro A."/>
            <person name="Na H."/>
            <person name="Kennedy M."/>
            <person name="Barry K."/>
            <person name="Grigoriev I.V."/>
            <person name="Miller A.N."/>
            <person name="O'Donnell K."/>
            <person name="Stajich J.E."/>
            <person name="Bonito G."/>
        </authorList>
    </citation>
    <scope>NUCLEOTIDE SEQUENCE</scope>
    <source>
        <strain evidence="9">MES-2147</strain>
    </source>
</reference>
<dbReference type="GO" id="GO:0006825">
    <property type="term" value="P:copper ion transport"/>
    <property type="evidence" value="ECO:0007669"/>
    <property type="project" value="UniProtKB-KW"/>
</dbReference>
<dbReference type="InterPro" id="IPR051881">
    <property type="entry name" value="Copper_transport_ATOX1-like"/>
</dbReference>
<evidence type="ECO:0000256" key="1">
    <source>
        <dbReference type="ARBA" id="ARBA00022448"/>
    </source>
</evidence>
<evidence type="ECO:0000256" key="4">
    <source>
        <dbReference type="ARBA" id="ARBA00023008"/>
    </source>
</evidence>
<keyword evidence="10" id="KW-1185">Reference proteome</keyword>
<evidence type="ECO:0000313" key="9">
    <source>
        <dbReference type="EMBL" id="KAF9963171.1"/>
    </source>
</evidence>